<keyword evidence="1" id="KW-0812">Transmembrane</keyword>
<organism evidence="2 3">
    <name type="scientific">Kitasatospora acidiphila</name>
    <dbReference type="NCBI Taxonomy" id="2567942"/>
    <lineage>
        <taxon>Bacteria</taxon>
        <taxon>Bacillati</taxon>
        <taxon>Actinomycetota</taxon>
        <taxon>Actinomycetes</taxon>
        <taxon>Kitasatosporales</taxon>
        <taxon>Streptomycetaceae</taxon>
        <taxon>Kitasatospora</taxon>
    </lineage>
</organism>
<accession>A0A540W061</accession>
<gene>
    <name evidence="2" type="ORF">E6W39_09080</name>
</gene>
<keyword evidence="3" id="KW-1185">Reference proteome</keyword>
<dbReference type="Proteomes" id="UP000319103">
    <property type="component" value="Unassembled WGS sequence"/>
</dbReference>
<dbReference type="EMBL" id="VIGB01000003">
    <property type="protein sequence ID" value="TQF02398.1"/>
    <property type="molecule type" value="Genomic_DNA"/>
</dbReference>
<feature type="transmembrane region" description="Helical" evidence="1">
    <location>
        <begin position="142"/>
        <end position="161"/>
    </location>
</feature>
<keyword evidence="1" id="KW-0472">Membrane</keyword>
<feature type="transmembrane region" description="Helical" evidence="1">
    <location>
        <begin position="86"/>
        <end position="105"/>
    </location>
</feature>
<protein>
    <submittedName>
        <fullName evidence="2">Uncharacterized protein</fullName>
    </submittedName>
</protein>
<comment type="caution">
    <text evidence="2">The sequence shown here is derived from an EMBL/GenBank/DDBJ whole genome shotgun (WGS) entry which is preliminary data.</text>
</comment>
<proteinExistence type="predicted"/>
<keyword evidence="1" id="KW-1133">Transmembrane helix</keyword>
<feature type="transmembrane region" description="Helical" evidence="1">
    <location>
        <begin position="117"/>
        <end position="136"/>
    </location>
</feature>
<reference evidence="2 3" key="1">
    <citation type="submission" date="2019-06" db="EMBL/GenBank/DDBJ databases">
        <title>Description of Kitasatospora acidophila sp. nov. isolated from pine grove soil, and reclassification of Streptomyces novaecaesareae to Kitasatospora novaeceasareae comb. nov.</title>
        <authorList>
            <person name="Kim M.J."/>
        </authorList>
    </citation>
    <scope>NUCLEOTIDE SEQUENCE [LARGE SCALE GENOMIC DNA]</scope>
    <source>
        <strain evidence="2 3">MMS16-CNU292</strain>
    </source>
</reference>
<evidence type="ECO:0000256" key="1">
    <source>
        <dbReference type="SAM" id="Phobius"/>
    </source>
</evidence>
<sequence>MTERLLSRCLGMALLTAATNPMGGAMMALHLVGVAAAVGFGWWAAPPLRTRPTAPSAQLHVQLARHRNTVLATAAVLLAALTQPSAWLAAAITALLIGYLLHIDARSHAHLPTSPGAALSACAASALVLAASLTPAQTSDAARLLAALGLAAAAGAVGLALHQRPGGRRERSGHPVD</sequence>
<evidence type="ECO:0000313" key="3">
    <source>
        <dbReference type="Proteomes" id="UP000319103"/>
    </source>
</evidence>
<evidence type="ECO:0000313" key="2">
    <source>
        <dbReference type="EMBL" id="TQF02398.1"/>
    </source>
</evidence>
<name>A0A540W061_9ACTN</name>
<dbReference type="AlphaFoldDB" id="A0A540W061"/>
<dbReference type="RefSeq" id="WP_141633092.1">
    <property type="nucleotide sequence ID" value="NZ_VIGB01000003.1"/>
</dbReference>